<accession>A0A2A9CVA1</accession>
<evidence type="ECO:0000313" key="10">
    <source>
        <dbReference type="Proteomes" id="UP000226079"/>
    </source>
</evidence>
<dbReference type="InterPro" id="IPR050297">
    <property type="entry name" value="LipidA_mod_glycosyltrf_83"/>
</dbReference>
<evidence type="ECO:0000256" key="3">
    <source>
        <dbReference type="ARBA" id="ARBA00022676"/>
    </source>
</evidence>
<proteinExistence type="predicted"/>
<keyword evidence="7 8" id="KW-0472">Membrane</keyword>
<evidence type="ECO:0000256" key="2">
    <source>
        <dbReference type="ARBA" id="ARBA00022475"/>
    </source>
</evidence>
<keyword evidence="10" id="KW-1185">Reference proteome</keyword>
<organism evidence="9 10">
    <name type="scientific">Propionicimonas paludicola</name>
    <dbReference type="NCBI Taxonomy" id="185243"/>
    <lineage>
        <taxon>Bacteria</taxon>
        <taxon>Bacillati</taxon>
        <taxon>Actinomycetota</taxon>
        <taxon>Actinomycetes</taxon>
        <taxon>Propionibacteriales</taxon>
        <taxon>Nocardioidaceae</taxon>
        <taxon>Propionicimonas</taxon>
    </lineage>
</organism>
<dbReference type="RefSeq" id="WP_143483696.1">
    <property type="nucleotide sequence ID" value="NZ_PDJC01000001.1"/>
</dbReference>
<dbReference type="PANTHER" id="PTHR33908">
    <property type="entry name" value="MANNOSYLTRANSFERASE YKCB-RELATED"/>
    <property type="match status" value="1"/>
</dbReference>
<dbReference type="EMBL" id="PDJC01000001">
    <property type="protein sequence ID" value="PFG18357.1"/>
    <property type="molecule type" value="Genomic_DNA"/>
</dbReference>
<name>A0A2A9CVA1_9ACTN</name>
<feature type="transmembrane region" description="Helical" evidence="8">
    <location>
        <begin position="312"/>
        <end position="330"/>
    </location>
</feature>
<feature type="transmembrane region" description="Helical" evidence="8">
    <location>
        <begin position="287"/>
        <end position="306"/>
    </location>
</feature>
<feature type="transmembrane region" description="Helical" evidence="8">
    <location>
        <begin position="337"/>
        <end position="358"/>
    </location>
</feature>
<dbReference type="PANTHER" id="PTHR33908:SF3">
    <property type="entry name" value="UNDECAPRENYL PHOSPHATE-ALPHA-4-AMINO-4-DEOXY-L-ARABINOSE ARABINOSYL TRANSFERASE"/>
    <property type="match status" value="1"/>
</dbReference>
<feature type="transmembrane region" description="Helical" evidence="8">
    <location>
        <begin position="95"/>
        <end position="116"/>
    </location>
</feature>
<evidence type="ECO:0000256" key="1">
    <source>
        <dbReference type="ARBA" id="ARBA00004651"/>
    </source>
</evidence>
<comment type="caution">
    <text evidence="9">The sequence shown here is derived from an EMBL/GenBank/DDBJ whole genome shotgun (WGS) entry which is preliminary data.</text>
</comment>
<dbReference type="GO" id="GO:0010041">
    <property type="term" value="P:response to iron(III) ion"/>
    <property type="evidence" value="ECO:0007669"/>
    <property type="project" value="TreeGrafter"/>
</dbReference>
<evidence type="ECO:0000256" key="6">
    <source>
        <dbReference type="ARBA" id="ARBA00022989"/>
    </source>
</evidence>
<dbReference type="GO" id="GO:0016763">
    <property type="term" value="F:pentosyltransferase activity"/>
    <property type="evidence" value="ECO:0007669"/>
    <property type="project" value="TreeGrafter"/>
</dbReference>
<feature type="transmembrane region" description="Helical" evidence="8">
    <location>
        <begin position="122"/>
        <end position="139"/>
    </location>
</feature>
<feature type="transmembrane region" description="Helical" evidence="8">
    <location>
        <begin position="210"/>
        <end position="237"/>
    </location>
</feature>
<feature type="transmembrane region" description="Helical" evidence="8">
    <location>
        <begin position="21"/>
        <end position="42"/>
    </location>
</feature>
<dbReference type="AlphaFoldDB" id="A0A2A9CVA1"/>
<reference evidence="9 10" key="1">
    <citation type="submission" date="2017-10" db="EMBL/GenBank/DDBJ databases">
        <title>Sequencing the genomes of 1000 actinobacteria strains.</title>
        <authorList>
            <person name="Klenk H.-P."/>
        </authorList>
    </citation>
    <scope>NUCLEOTIDE SEQUENCE [LARGE SCALE GENOMIC DNA]</scope>
    <source>
        <strain evidence="9 10">DSM 15597</strain>
    </source>
</reference>
<protein>
    <submittedName>
        <fullName evidence="9">Mannosyltransferase</fullName>
    </submittedName>
</protein>
<feature type="transmembrane region" description="Helical" evidence="8">
    <location>
        <begin position="170"/>
        <end position="198"/>
    </location>
</feature>
<evidence type="ECO:0000313" key="9">
    <source>
        <dbReference type="EMBL" id="PFG18357.1"/>
    </source>
</evidence>
<feature type="transmembrane region" description="Helical" evidence="8">
    <location>
        <begin position="257"/>
        <end position="278"/>
    </location>
</feature>
<keyword evidence="4 9" id="KW-0808">Transferase</keyword>
<evidence type="ECO:0000256" key="5">
    <source>
        <dbReference type="ARBA" id="ARBA00022692"/>
    </source>
</evidence>
<comment type="subcellular location">
    <subcellularLocation>
        <location evidence="1">Cell membrane</location>
        <topology evidence="1">Multi-pass membrane protein</topology>
    </subcellularLocation>
</comment>
<sequence>MTPAFTTREPGASRLWRGIGWQVGLVFVVAALVNLVGSWIPYPWRDEAATWISTQRSLSQLGSMLTSVDAVHGVYYLGVRAWAGLFGNSVASLRVLSVLGVATAAALVTVLSHRLIPTVRPLVAGLICGLLPALTWAATEARSYSWVAATACAIVLAFVVAVERGGWRYWAVYAAALGFGVLLFAYLALLGVALLSSLPWCARTARRPAIVSSAAGVILGSPVLVMGAGQVGQVAWLMRFQPSLVGVGVEPFWGTTLPGQIIGGVVTVAVLIAAALAWREPELRRPLAILLSWWVTPSLILLAASVVKPLYFPRYVILSVPALALLLALLAGRLPSWWLRVLLAAALLAAMVPAGIAVRQPEAKRTSQPAIAVLENRAEPGDAVYIVGQDVGGLRWAFPDTFSKIKIIGQAKRGWRNRSLFQPSTWVKELGRELRGVHRLWLFADRGVLSNSVAEFKDHGFTEVEQIQAPDSYRTVLVLLRRS</sequence>
<dbReference type="Proteomes" id="UP000226079">
    <property type="component" value="Unassembled WGS sequence"/>
</dbReference>
<feature type="transmembrane region" description="Helical" evidence="8">
    <location>
        <begin position="62"/>
        <end position="83"/>
    </location>
</feature>
<dbReference type="GO" id="GO:0009103">
    <property type="term" value="P:lipopolysaccharide biosynthetic process"/>
    <property type="evidence" value="ECO:0007669"/>
    <property type="project" value="UniProtKB-ARBA"/>
</dbReference>
<dbReference type="OrthoDB" id="3822314at2"/>
<gene>
    <name evidence="9" type="ORF">ATK74_2942</name>
</gene>
<keyword evidence="6 8" id="KW-1133">Transmembrane helix</keyword>
<evidence type="ECO:0000256" key="4">
    <source>
        <dbReference type="ARBA" id="ARBA00022679"/>
    </source>
</evidence>
<keyword evidence="3 9" id="KW-0328">Glycosyltransferase</keyword>
<evidence type="ECO:0000256" key="7">
    <source>
        <dbReference type="ARBA" id="ARBA00023136"/>
    </source>
</evidence>
<evidence type="ECO:0000256" key="8">
    <source>
        <dbReference type="SAM" id="Phobius"/>
    </source>
</evidence>
<dbReference type="GO" id="GO:0005886">
    <property type="term" value="C:plasma membrane"/>
    <property type="evidence" value="ECO:0007669"/>
    <property type="project" value="UniProtKB-SubCell"/>
</dbReference>
<feature type="transmembrane region" description="Helical" evidence="8">
    <location>
        <begin position="146"/>
        <end position="164"/>
    </location>
</feature>
<keyword evidence="5 8" id="KW-0812">Transmembrane</keyword>
<keyword evidence="2" id="KW-1003">Cell membrane</keyword>